<keyword evidence="3 11" id="KW-0812">Transmembrane</keyword>
<reference evidence="14" key="3">
    <citation type="submission" date="2025-05" db="UniProtKB">
        <authorList>
            <consortium name="EnsemblMetazoa"/>
        </authorList>
    </citation>
    <scope>IDENTIFICATION</scope>
    <source>
        <strain evidence="14">Foshan</strain>
    </source>
</reference>
<evidence type="ECO:0000259" key="12">
    <source>
        <dbReference type="Pfam" id="PF03908"/>
    </source>
</evidence>
<protein>
    <submittedName>
        <fullName evidence="13">Putative vesicle transport protein sec20</fullName>
    </submittedName>
</protein>
<dbReference type="EMBL" id="GAPW01003858">
    <property type="protein sequence ID" value="JAC09740.1"/>
    <property type="molecule type" value="mRNA"/>
</dbReference>
<feature type="region of interest" description="Disordered" evidence="10">
    <location>
        <begin position="116"/>
        <end position="166"/>
    </location>
</feature>
<dbReference type="VEuPathDB" id="VectorBase:AALFPA_069900"/>
<evidence type="ECO:0000256" key="5">
    <source>
        <dbReference type="ARBA" id="ARBA00022892"/>
    </source>
</evidence>
<keyword evidence="5" id="KW-0931">ER-Golgi transport</keyword>
<name>A0A023EKQ3_AEDAL</name>
<keyword evidence="8 11" id="KW-0472">Membrane</keyword>
<dbReference type="AlphaFoldDB" id="A0A023EKQ3"/>
<reference evidence="15" key="2">
    <citation type="journal article" date="2015" name="Proc. Natl. Acad. Sci. U.S.A.">
        <title>Genome sequence of the Asian Tiger mosquito, Aedes albopictus, reveals insights into its biology, genetics, and evolution.</title>
        <authorList>
            <person name="Chen X.G."/>
            <person name="Jiang X."/>
            <person name="Gu J."/>
            <person name="Xu M."/>
            <person name="Wu Y."/>
            <person name="Deng Y."/>
            <person name="Zhang C."/>
            <person name="Bonizzoni M."/>
            <person name="Dermauw W."/>
            <person name="Vontas J."/>
            <person name="Armbruster P."/>
            <person name="Huang X."/>
            <person name="Yang Y."/>
            <person name="Zhang H."/>
            <person name="He W."/>
            <person name="Peng H."/>
            <person name="Liu Y."/>
            <person name="Wu K."/>
            <person name="Chen J."/>
            <person name="Lirakis M."/>
            <person name="Topalis P."/>
            <person name="Van Leeuwen T."/>
            <person name="Hall A.B."/>
            <person name="Jiang X."/>
            <person name="Thorpe C."/>
            <person name="Mueller R.L."/>
            <person name="Sun C."/>
            <person name="Waterhouse R.M."/>
            <person name="Yan G."/>
            <person name="Tu Z.J."/>
            <person name="Fang X."/>
            <person name="James A.A."/>
        </authorList>
    </citation>
    <scope>NUCLEOTIDE SEQUENCE [LARGE SCALE GENOMIC DNA]</scope>
    <source>
        <strain evidence="15">Foshan</strain>
    </source>
</reference>
<dbReference type="VEuPathDB" id="VectorBase:AALFPA_046632"/>
<keyword evidence="2" id="KW-0813">Transport</keyword>
<comment type="subcellular location">
    <subcellularLocation>
        <location evidence="1">Endoplasmic reticulum membrane</location>
        <topology evidence="1">Single-pass type IV membrane protein</topology>
    </subcellularLocation>
</comment>
<dbReference type="VEuPathDB" id="VectorBase:AALC636_016140"/>
<dbReference type="EnsemblMetazoa" id="AALFPA23_019093.R28094">
    <property type="protein sequence ID" value="AALFPA23_019093.P28094"/>
    <property type="gene ID" value="AALFPA23_019093"/>
</dbReference>
<dbReference type="PANTHER" id="PTHR12825:SF0">
    <property type="entry name" value="VESICLE TRANSPORT PROTEIN SEC20"/>
    <property type="match status" value="1"/>
</dbReference>
<dbReference type="InterPro" id="IPR056173">
    <property type="entry name" value="Sec20_C"/>
</dbReference>
<evidence type="ECO:0000313" key="14">
    <source>
        <dbReference type="EnsemblMetazoa" id="AALFPA23_019093.P28094"/>
    </source>
</evidence>
<dbReference type="OrthoDB" id="46868at2759"/>
<sequence length="238" mass="26813">MESHKYTLSSIRQDIVDNNLHAKAIIQDILAFRGSIAELDTLNEAGRGKIAALRKCIERLDDWARDEGDPDVFKEVDQHREQFSKTLQAFRKANISTMLEIEKQQKDELFALSPESELRQRHPASSSAGASSTSTNNKQNRSALLSQQESVTDRMRSISQQLSETTHKSAATLETLISSSSSVEGTRDELLNTAGTISQSGKLLKKYGRRECTDKILLFFAFSFFLACVFYIVQKRLF</sequence>
<dbReference type="Proteomes" id="UP000069940">
    <property type="component" value="Unassembled WGS sequence"/>
</dbReference>
<dbReference type="GO" id="GO:0006890">
    <property type="term" value="P:retrograde vesicle-mediated transport, Golgi to endoplasmic reticulum"/>
    <property type="evidence" value="ECO:0007669"/>
    <property type="project" value="InterPro"/>
</dbReference>
<evidence type="ECO:0000256" key="9">
    <source>
        <dbReference type="ARBA" id="ARBA00037934"/>
    </source>
</evidence>
<proteinExistence type="evidence at transcript level"/>
<evidence type="ECO:0000256" key="6">
    <source>
        <dbReference type="ARBA" id="ARBA00022989"/>
    </source>
</evidence>
<keyword evidence="7" id="KW-0175">Coiled coil</keyword>
<organism evidence="13">
    <name type="scientific">Aedes albopictus</name>
    <name type="common">Asian tiger mosquito</name>
    <name type="synonym">Stegomyia albopicta</name>
    <dbReference type="NCBI Taxonomy" id="7160"/>
    <lineage>
        <taxon>Eukaryota</taxon>
        <taxon>Metazoa</taxon>
        <taxon>Ecdysozoa</taxon>
        <taxon>Arthropoda</taxon>
        <taxon>Hexapoda</taxon>
        <taxon>Insecta</taxon>
        <taxon>Pterygota</taxon>
        <taxon>Neoptera</taxon>
        <taxon>Endopterygota</taxon>
        <taxon>Diptera</taxon>
        <taxon>Nematocera</taxon>
        <taxon>Culicoidea</taxon>
        <taxon>Culicidae</taxon>
        <taxon>Culicinae</taxon>
        <taxon>Aedini</taxon>
        <taxon>Aedes</taxon>
        <taxon>Stegomyia</taxon>
    </lineage>
</organism>
<dbReference type="VEuPathDB" id="VectorBase:AALF002033"/>
<dbReference type="GO" id="GO:0031201">
    <property type="term" value="C:SNARE complex"/>
    <property type="evidence" value="ECO:0007669"/>
    <property type="project" value="TreeGrafter"/>
</dbReference>
<dbReference type="PANTHER" id="PTHR12825">
    <property type="entry name" value="BNIP1-RELATED"/>
    <property type="match status" value="1"/>
</dbReference>
<evidence type="ECO:0000256" key="10">
    <source>
        <dbReference type="SAM" id="MobiDB-lite"/>
    </source>
</evidence>
<evidence type="ECO:0000256" key="4">
    <source>
        <dbReference type="ARBA" id="ARBA00022824"/>
    </source>
</evidence>
<feature type="compositionally biased region" description="Low complexity" evidence="10">
    <location>
        <begin position="124"/>
        <end position="135"/>
    </location>
</feature>
<keyword evidence="4" id="KW-0256">Endoplasmic reticulum</keyword>
<evidence type="ECO:0000256" key="8">
    <source>
        <dbReference type="ARBA" id="ARBA00023136"/>
    </source>
</evidence>
<dbReference type="KEGG" id="aalb:109414077"/>
<feature type="compositionally biased region" description="Polar residues" evidence="10">
    <location>
        <begin position="136"/>
        <end position="150"/>
    </location>
</feature>
<keyword evidence="6 11" id="KW-1133">Transmembrane helix</keyword>
<evidence type="ECO:0000256" key="1">
    <source>
        <dbReference type="ARBA" id="ARBA00004163"/>
    </source>
</evidence>
<evidence type="ECO:0000313" key="13">
    <source>
        <dbReference type="EMBL" id="JAC09740.1"/>
    </source>
</evidence>
<comment type="similarity">
    <text evidence="9">Belongs to the SEC20 family.</text>
</comment>
<accession>A0A023EKQ3</accession>
<feature type="domain" description="Sec20 C-terminal" evidence="12">
    <location>
        <begin position="146"/>
        <end position="237"/>
    </location>
</feature>
<evidence type="ECO:0000313" key="15">
    <source>
        <dbReference type="Proteomes" id="UP000069940"/>
    </source>
</evidence>
<keyword evidence="15" id="KW-1185">Reference proteome</keyword>
<dbReference type="Pfam" id="PF03908">
    <property type="entry name" value="Sec20"/>
    <property type="match status" value="1"/>
</dbReference>
<dbReference type="OMA" id="TEVDTHR"/>
<dbReference type="GO" id="GO:0005789">
    <property type="term" value="C:endoplasmic reticulum membrane"/>
    <property type="evidence" value="ECO:0007669"/>
    <property type="project" value="UniProtKB-SubCell"/>
</dbReference>
<evidence type="ECO:0000256" key="11">
    <source>
        <dbReference type="SAM" id="Phobius"/>
    </source>
</evidence>
<reference evidence="13" key="1">
    <citation type="journal article" date="2014" name="PLoS Negl. Trop. Dis.">
        <title>Identification and characterization of seminal fluid proteins in the Asian tiger mosquito, Aedes albopictus.</title>
        <authorList>
            <person name="Boes K.E."/>
            <person name="Ribeiro J.M."/>
            <person name="Wong A."/>
            <person name="Harrington L.C."/>
            <person name="Wolfner M.F."/>
            <person name="Sirot L.K."/>
        </authorList>
    </citation>
    <scope>NUCLEOTIDE SEQUENCE</scope>
    <source>
        <tissue evidence="13">Reproductive organs</tissue>
    </source>
</reference>
<evidence type="ECO:0000256" key="7">
    <source>
        <dbReference type="ARBA" id="ARBA00023054"/>
    </source>
</evidence>
<dbReference type="STRING" id="7160.A0A023EKQ3"/>
<dbReference type="InterPro" id="IPR005606">
    <property type="entry name" value="Sec20"/>
</dbReference>
<feature type="transmembrane region" description="Helical" evidence="11">
    <location>
        <begin position="216"/>
        <end position="233"/>
    </location>
</feature>
<evidence type="ECO:0000256" key="3">
    <source>
        <dbReference type="ARBA" id="ARBA00022692"/>
    </source>
</evidence>
<evidence type="ECO:0000256" key="2">
    <source>
        <dbReference type="ARBA" id="ARBA00022448"/>
    </source>
</evidence>
<dbReference type="GO" id="GO:0005484">
    <property type="term" value="F:SNAP receptor activity"/>
    <property type="evidence" value="ECO:0007669"/>
    <property type="project" value="InterPro"/>
</dbReference>